<gene>
    <name evidence="1" type="ORF">E6O75_ATG05733</name>
</gene>
<proteinExistence type="predicted"/>
<accession>A0A4Z1P164</accession>
<comment type="caution">
    <text evidence="1">The sequence shown here is derived from an EMBL/GenBank/DDBJ whole genome shotgun (WGS) entry which is preliminary data.</text>
</comment>
<keyword evidence="2" id="KW-1185">Reference proteome</keyword>
<evidence type="ECO:0000313" key="1">
    <source>
        <dbReference type="EMBL" id="TID20968.1"/>
    </source>
</evidence>
<organism evidence="1 2">
    <name type="scientific">Venturia nashicola</name>
    <dbReference type="NCBI Taxonomy" id="86259"/>
    <lineage>
        <taxon>Eukaryota</taxon>
        <taxon>Fungi</taxon>
        <taxon>Dikarya</taxon>
        <taxon>Ascomycota</taxon>
        <taxon>Pezizomycotina</taxon>
        <taxon>Dothideomycetes</taxon>
        <taxon>Pleosporomycetidae</taxon>
        <taxon>Venturiales</taxon>
        <taxon>Venturiaceae</taxon>
        <taxon>Venturia</taxon>
    </lineage>
</organism>
<sequence length="249" mass="27839">MLHLHLFSAYRNVAGFSIGRVRFDMPRHDNPGPGGKVPALREAKSLSGPHLPARFLVARIRCIKPSPRDSTSNGLSGSWCSHQVGFDETKSTTEALADVYSMQAGLRGHFRTSSRLLHADLTDLSMASVHTAQTNLTGRTRSRLSIFDPPNWPKLQIRPRSKLVEIVPTHPLDDLNTGARRFYKRMHELARHLRTLSKINNAKKPRTCRLRKFTKARLAIITVTPELTRDDDAAFRNVKVYAAVATSAA</sequence>
<protein>
    <submittedName>
        <fullName evidence="1">Uncharacterized protein</fullName>
    </submittedName>
</protein>
<reference evidence="1 2" key="1">
    <citation type="submission" date="2019-04" db="EMBL/GenBank/DDBJ databases">
        <title>High contiguity whole genome sequence and gene annotation resource for two Venturia nashicola isolates.</title>
        <authorList>
            <person name="Prokchorchik M."/>
            <person name="Won K."/>
            <person name="Lee Y."/>
            <person name="Choi E.D."/>
            <person name="Segonzac C."/>
            <person name="Sohn K.H."/>
        </authorList>
    </citation>
    <scope>NUCLEOTIDE SEQUENCE [LARGE SCALE GENOMIC DNA]</scope>
    <source>
        <strain evidence="1 2">PRI2</strain>
    </source>
</reference>
<dbReference type="AlphaFoldDB" id="A0A4Z1P164"/>
<dbReference type="Proteomes" id="UP000298493">
    <property type="component" value="Unassembled WGS sequence"/>
</dbReference>
<name>A0A4Z1P164_9PEZI</name>
<dbReference type="EMBL" id="SNSC02000010">
    <property type="protein sequence ID" value="TID20968.1"/>
    <property type="molecule type" value="Genomic_DNA"/>
</dbReference>
<evidence type="ECO:0000313" key="2">
    <source>
        <dbReference type="Proteomes" id="UP000298493"/>
    </source>
</evidence>